<feature type="domain" description="NR LBD" evidence="4">
    <location>
        <begin position="1"/>
        <end position="178"/>
    </location>
</feature>
<dbReference type="SUPFAM" id="SSF48508">
    <property type="entry name" value="Nuclear receptor ligand-binding domain"/>
    <property type="match status" value="1"/>
</dbReference>
<evidence type="ECO:0000259" key="4">
    <source>
        <dbReference type="PROSITE" id="PS51843"/>
    </source>
</evidence>
<evidence type="ECO:0000256" key="2">
    <source>
        <dbReference type="ARBA" id="ARBA00023163"/>
    </source>
</evidence>
<keyword evidence="1" id="KW-0805">Transcription regulation</keyword>
<sequence length="178" mass="20188">LLRRYALRYMVLDNVFHAVELGVRDRIILVNNTYITPGALPCIMPGESESTQIINKMLYGERSLQVINELIAPMIDMNFSVGELMALRLLIFWNPSGLTVSPQTKTILQMASDRAVSELHRWYADQKYEAADTRLGNVLLLLSPFSDQVHYLSEVVKLIPSFGVLNERDCCLQNILTS</sequence>
<evidence type="ECO:0000256" key="1">
    <source>
        <dbReference type="ARBA" id="ARBA00023015"/>
    </source>
</evidence>
<dbReference type="PANTHER" id="PTHR46587">
    <property type="entry name" value="NUCLEAR HORMONE RECEPTOR FAMILY"/>
    <property type="match status" value="1"/>
</dbReference>
<dbReference type="PROSITE" id="PS51843">
    <property type="entry name" value="NR_LBD"/>
    <property type="match status" value="1"/>
</dbReference>
<keyword evidence="2" id="KW-0804">Transcription</keyword>
<organism evidence="5">
    <name type="scientific">Gongylonema pulchrum</name>
    <dbReference type="NCBI Taxonomy" id="637853"/>
    <lineage>
        <taxon>Eukaryota</taxon>
        <taxon>Metazoa</taxon>
        <taxon>Ecdysozoa</taxon>
        <taxon>Nematoda</taxon>
        <taxon>Chromadorea</taxon>
        <taxon>Rhabditida</taxon>
        <taxon>Spirurina</taxon>
        <taxon>Spiruromorpha</taxon>
        <taxon>Spiruroidea</taxon>
        <taxon>Gongylonematidae</taxon>
        <taxon>Gongylonema</taxon>
    </lineage>
</organism>
<reference evidence="5" key="1">
    <citation type="submission" date="2016-06" db="UniProtKB">
        <authorList>
            <consortium name="WormBaseParasite"/>
        </authorList>
    </citation>
    <scope>IDENTIFICATION</scope>
</reference>
<dbReference type="Pfam" id="PF00104">
    <property type="entry name" value="Hormone_recep"/>
    <property type="match status" value="1"/>
</dbReference>
<evidence type="ECO:0000313" key="5">
    <source>
        <dbReference type="WBParaSite" id="GPUH_0001264801-mRNA-1"/>
    </source>
</evidence>
<dbReference type="SMART" id="SM00430">
    <property type="entry name" value="HOLI"/>
    <property type="match status" value="1"/>
</dbReference>
<dbReference type="AlphaFoldDB" id="A0A183DV93"/>
<accession>A0A183DV93</accession>
<dbReference type="WBParaSite" id="GPUH_0001264801-mRNA-1">
    <property type="protein sequence ID" value="GPUH_0001264801-mRNA-1"/>
    <property type="gene ID" value="GPUH_0001264801"/>
</dbReference>
<dbReference type="InterPro" id="IPR000536">
    <property type="entry name" value="Nucl_hrmn_rcpt_lig-bd"/>
</dbReference>
<evidence type="ECO:0000256" key="3">
    <source>
        <dbReference type="ARBA" id="ARBA00023170"/>
    </source>
</evidence>
<dbReference type="InterPro" id="IPR035500">
    <property type="entry name" value="NHR-like_dom_sf"/>
</dbReference>
<dbReference type="Gene3D" id="1.10.565.10">
    <property type="entry name" value="Retinoid X Receptor"/>
    <property type="match status" value="1"/>
</dbReference>
<name>A0A183DV93_9BILA</name>
<dbReference type="PANTHER" id="PTHR46587:SF5">
    <property type="entry name" value="NUCLEAR HORMONE RECEPTOR FAMILY"/>
    <property type="match status" value="1"/>
</dbReference>
<proteinExistence type="predicted"/>
<protein>
    <submittedName>
        <fullName evidence="5">NR LBD domain-containing protein</fullName>
    </submittedName>
</protein>
<keyword evidence="3" id="KW-0675">Receptor</keyword>